<dbReference type="Proteomes" id="UP000244803">
    <property type="component" value="Chromosome 1"/>
</dbReference>
<dbReference type="InterPro" id="IPR039997">
    <property type="entry name" value="TFE"/>
</dbReference>
<feature type="region of interest" description="Disordered" evidence="1">
    <location>
        <begin position="369"/>
        <end position="392"/>
    </location>
</feature>
<name>A0A976SKG5_THEOR</name>
<evidence type="ECO:0000313" key="4">
    <source>
        <dbReference type="Proteomes" id="UP000244803"/>
    </source>
</evidence>
<dbReference type="PROSITE" id="PS51344">
    <property type="entry name" value="HTH_TFE_IIE"/>
    <property type="match status" value="1"/>
</dbReference>
<reference evidence="3" key="1">
    <citation type="submission" date="2022-07" db="EMBL/GenBank/DDBJ databases">
        <title>Evaluation of T. orientalis genome assembly methods using nanopore sequencing and analysis of variation between genomes.</title>
        <authorList>
            <person name="Yam J."/>
            <person name="Micallef M.L."/>
            <person name="Liu M."/>
            <person name="Djordjevic S.P."/>
            <person name="Bogema D.R."/>
            <person name="Jenkins C."/>
        </authorList>
    </citation>
    <scope>NUCLEOTIDE SEQUENCE</scope>
    <source>
        <strain evidence="3">Fish Creek</strain>
    </source>
</reference>
<dbReference type="EMBL" id="CP056065">
    <property type="protein sequence ID" value="UVC54179.1"/>
    <property type="molecule type" value="Genomic_DNA"/>
</dbReference>
<proteinExistence type="predicted"/>
<dbReference type="InterPro" id="IPR017919">
    <property type="entry name" value="TFIIE/TFIIEa_HTH"/>
</dbReference>
<dbReference type="InterPro" id="IPR002853">
    <property type="entry name" value="TFIIE_asu"/>
</dbReference>
<organism evidence="3 4">
    <name type="scientific">Theileria orientalis</name>
    <dbReference type="NCBI Taxonomy" id="68886"/>
    <lineage>
        <taxon>Eukaryota</taxon>
        <taxon>Sar</taxon>
        <taxon>Alveolata</taxon>
        <taxon>Apicomplexa</taxon>
        <taxon>Aconoidasida</taxon>
        <taxon>Piroplasmida</taxon>
        <taxon>Theileriidae</taxon>
        <taxon>Theileria</taxon>
    </lineage>
</organism>
<evidence type="ECO:0000313" key="3">
    <source>
        <dbReference type="EMBL" id="UVC54179.1"/>
    </source>
</evidence>
<sequence>MTKDNEGKRVKLQELSSVICTSLIKSKSCLNKSSDNVNYPDKTEIEQSSSLLSDHLVSRVNIMESTVTKGQPAVSNMAGDITKKAYDKETFASLMECCSRLFFCDEEIVIIDLFLATEKAISEKDLEDELGLSDNRLREHLCRLERHGILKRFSSSTVSNILNKPPKTFKKDTREVASSHSYWRINNNVILAIHYKLTRMEEVLQQRLKGLHESDKFVCPKCEATYDSLTVQTLEMDGFDAHFICKCGTKVELDDKSTKEDIYSSQQKRFQDQVKTLKKCLYDAWGMDVPEFPTFARKQEKSSADSGNLESSSVVGDSSSMVGAESSVASGASELTYKMTGHSVSDSGRPEYSALAGRTDNRKIKFHMKVTPKDPSPSSITQRPKPTTQKFQETEITQHTMSGEKTHEEPGKVREFDGILDEIPDFYISKLNKTVSLMGKLDSATKSHLEAQQYQQHMTNLEFENFVELQDKYLNII</sequence>
<feature type="region of interest" description="Disordered" evidence="1">
    <location>
        <begin position="298"/>
        <end position="327"/>
    </location>
</feature>
<dbReference type="SMART" id="SM00531">
    <property type="entry name" value="TFIIE"/>
    <property type="match status" value="1"/>
</dbReference>
<protein>
    <submittedName>
        <fullName evidence="3">Transcription factor TFIIE</fullName>
    </submittedName>
</protein>
<dbReference type="PANTHER" id="PTHR13097">
    <property type="entry name" value="TRANSCRIPTION INITIATION FACTOR IIE, ALPHA SUBUNIT"/>
    <property type="match status" value="1"/>
</dbReference>
<feature type="compositionally biased region" description="Polar residues" evidence="1">
    <location>
        <begin position="376"/>
        <end position="392"/>
    </location>
</feature>
<dbReference type="AlphaFoldDB" id="A0A976SKG5"/>
<feature type="compositionally biased region" description="Low complexity" evidence="1">
    <location>
        <begin position="311"/>
        <end position="327"/>
    </location>
</feature>
<accession>A0A976SKG5</accession>
<dbReference type="GO" id="GO:0005673">
    <property type="term" value="C:transcription factor TFIIE complex"/>
    <property type="evidence" value="ECO:0007669"/>
    <property type="project" value="TreeGrafter"/>
</dbReference>
<gene>
    <name evidence="3" type="ORF">MACJ_003514</name>
</gene>
<evidence type="ECO:0000259" key="2">
    <source>
        <dbReference type="PROSITE" id="PS51344"/>
    </source>
</evidence>
<feature type="domain" description="HTH TFE/IIEalpha-type" evidence="2">
    <location>
        <begin position="91"/>
        <end position="191"/>
    </location>
</feature>
<dbReference type="GO" id="GO:0006367">
    <property type="term" value="P:transcription initiation at RNA polymerase II promoter"/>
    <property type="evidence" value="ECO:0007669"/>
    <property type="project" value="InterPro"/>
</dbReference>
<dbReference type="SUPFAM" id="SSF46785">
    <property type="entry name" value="Winged helix' DNA-binding domain"/>
    <property type="match status" value="1"/>
</dbReference>
<dbReference type="PANTHER" id="PTHR13097:SF7">
    <property type="entry name" value="GENERAL TRANSCRIPTION FACTOR IIE SUBUNIT 1"/>
    <property type="match status" value="1"/>
</dbReference>
<dbReference type="InterPro" id="IPR036390">
    <property type="entry name" value="WH_DNA-bd_sf"/>
</dbReference>
<evidence type="ECO:0000256" key="1">
    <source>
        <dbReference type="SAM" id="MobiDB-lite"/>
    </source>
</evidence>